<keyword evidence="3" id="KW-1185">Reference proteome</keyword>
<dbReference type="SUPFAM" id="SSF103642">
    <property type="entry name" value="Sec-C motif"/>
    <property type="match status" value="1"/>
</dbReference>
<dbReference type="InterPro" id="IPR045970">
    <property type="entry name" value="DUF5926"/>
</dbReference>
<evidence type="ECO:0000313" key="2">
    <source>
        <dbReference type="EMBL" id="GAA1569367.1"/>
    </source>
</evidence>
<protein>
    <submittedName>
        <fullName evidence="2">DUF5926 family protein</fullName>
    </submittedName>
</protein>
<proteinExistence type="predicted"/>
<organism evidence="2 3">
    <name type="scientific">Kribbella hippodromi</name>
    <dbReference type="NCBI Taxonomy" id="434347"/>
    <lineage>
        <taxon>Bacteria</taxon>
        <taxon>Bacillati</taxon>
        <taxon>Actinomycetota</taxon>
        <taxon>Actinomycetes</taxon>
        <taxon>Propionibacteriales</taxon>
        <taxon>Kribbellaceae</taxon>
        <taxon>Kribbella</taxon>
    </lineage>
</organism>
<dbReference type="Pfam" id="PF02810">
    <property type="entry name" value="SEC-C"/>
    <property type="match status" value="1"/>
</dbReference>
<dbReference type="Gene3D" id="3.10.450.50">
    <property type="match status" value="1"/>
</dbReference>
<dbReference type="Proteomes" id="UP001501705">
    <property type="component" value="Unassembled WGS sequence"/>
</dbReference>
<dbReference type="EMBL" id="BAAAPH010000007">
    <property type="protein sequence ID" value="GAA1569367.1"/>
    <property type="molecule type" value="Genomic_DNA"/>
</dbReference>
<dbReference type="Pfam" id="PF19348">
    <property type="entry name" value="DUF5926"/>
    <property type="match status" value="1"/>
</dbReference>
<feature type="domain" description="DUF5926" evidence="1">
    <location>
        <begin position="59"/>
        <end position="327"/>
    </location>
</feature>
<reference evidence="2 3" key="1">
    <citation type="journal article" date="2019" name="Int. J. Syst. Evol. Microbiol.">
        <title>The Global Catalogue of Microorganisms (GCM) 10K type strain sequencing project: providing services to taxonomists for standard genome sequencing and annotation.</title>
        <authorList>
            <consortium name="The Broad Institute Genomics Platform"/>
            <consortium name="The Broad Institute Genome Sequencing Center for Infectious Disease"/>
            <person name="Wu L."/>
            <person name="Ma J."/>
        </authorList>
    </citation>
    <scope>NUCLEOTIDE SEQUENCE [LARGE SCALE GENOMIC DNA]</scope>
    <source>
        <strain evidence="2 3">JCM 15572</strain>
    </source>
</reference>
<comment type="caution">
    <text evidence="2">The sequence shown here is derived from an EMBL/GenBank/DDBJ whole genome shotgun (WGS) entry which is preliminary data.</text>
</comment>
<dbReference type="RefSeq" id="WP_344233827.1">
    <property type="nucleotide sequence ID" value="NZ_BAAAPH010000007.1"/>
</dbReference>
<sequence>MGKKSRQRAKNTTTTVTLDPADLVDVGPREPCPCGSGKRFKQCHGKERAQAADAFVMRPFEGLPAECDLIAFREIVPSGTVQLELAGDKVGDNAGKVINLVTLLPMAMPGLVRDDETIWIGMQTHASSGDPSRDLGHAITAALRTEPGNPIQVGDLMKDGPRLQDLIDTGKPVEVKVHEGFDYWVGENVDDPTGEVAAGLERANAAAAPTVRLESVDAAYWTQIGDRIYLRWVLPHTEETLLDALARLHAAGASALISGSRLIGSFRALGVLAPVWELPAGTEASDVEKPAADFAVALEKALAADTALTTEERAARAGLASRQLTIR</sequence>
<evidence type="ECO:0000313" key="3">
    <source>
        <dbReference type="Proteomes" id="UP001501705"/>
    </source>
</evidence>
<gene>
    <name evidence="2" type="ORF">GCM10009804_27270</name>
</gene>
<evidence type="ECO:0000259" key="1">
    <source>
        <dbReference type="Pfam" id="PF19348"/>
    </source>
</evidence>
<accession>A0ABN2D693</accession>
<dbReference type="InterPro" id="IPR004027">
    <property type="entry name" value="SEC_C_motif"/>
</dbReference>
<name>A0ABN2D693_9ACTN</name>